<reference evidence="2 3" key="1">
    <citation type="submission" date="2020-10" db="EMBL/GenBank/DDBJ databases">
        <title>Phylogeny of dyella-like bacteria.</title>
        <authorList>
            <person name="Fu J."/>
        </authorList>
    </citation>
    <scope>NUCLEOTIDE SEQUENCE [LARGE SCALE GENOMIC DNA]</scope>
    <source>
        <strain evidence="2 3">DHG40</strain>
    </source>
</reference>
<gene>
    <name evidence="2" type="ORF">ISP18_10870</name>
</gene>
<dbReference type="Pfam" id="PF00596">
    <property type="entry name" value="Aldolase_II"/>
    <property type="match status" value="1"/>
</dbReference>
<dbReference type="SUPFAM" id="SSF53639">
    <property type="entry name" value="AraD/HMP-PK domain-like"/>
    <property type="match status" value="1"/>
</dbReference>
<dbReference type="RefSeq" id="WP_380010799.1">
    <property type="nucleotide sequence ID" value="NZ_JADIKI010000022.1"/>
</dbReference>
<dbReference type="SMART" id="SM01007">
    <property type="entry name" value="Aldolase_II"/>
    <property type="match status" value="1"/>
</dbReference>
<keyword evidence="3" id="KW-1185">Reference proteome</keyword>
<dbReference type="EMBL" id="JADIKI010000022">
    <property type="protein sequence ID" value="MFK2855093.1"/>
    <property type="molecule type" value="Genomic_DNA"/>
</dbReference>
<sequence length="211" mass="22586">MALENLLLDAMHRLDDKHLLGADGSVSVRLPGTHDLLIGTLGAEPVRVPLSAKPKSESAQQHIAVYAARPDVGAIALGGGAFGRMLGSFGGHLPQLFDEQARHLGATAAPMLRHADDLQADARQCLATGGNVWASEHGVLVFGSTVHRLVLNAELLEKCAKAYVLALATGGRLYTLPWWVCRIANGRLKKDQKRAAQCFAQGQLPEEVRGY</sequence>
<dbReference type="Gene3D" id="3.40.225.10">
    <property type="entry name" value="Class II aldolase/adducin N-terminal domain"/>
    <property type="match status" value="1"/>
</dbReference>
<protein>
    <submittedName>
        <fullName evidence="2">Class II aldolase/adducin family protein</fullName>
    </submittedName>
</protein>
<proteinExistence type="predicted"/>
<organism evidence="2 3">
    <name type="scientific">Dyella humi</name>
    <dbReference type="NCBI Taxonomy" id="1770547"/>
    <lineage>
        <taxon>Bacteria</taxon>
        <taxon>Pseudomonadati</taxon>
        <taxon>Pseudomonadota</taxon>
        <taxon>Gammaproteobacteria</taxon>
        <taxon>Lysobacterales</taxon>
        <taxon>Rhodanobacteraceae</taxon>
        <taxon>Dyella</taxon>
    </lineage>
</organism>
<evidence type="ECO:0000313" key="3">
    <source>
        <dbReference type="Proteomes" id="UP001620409"/>
    </source>
</evidence>
<accession>A0ABW8IIU5</accession>
<dbReference type="InterPro" id="IPR036409">
    <property type="entry name" value="Aldolase_II/adducin_N_sf"/>
</dbReference>
<evidence type="ECO:0000259" key="1">
    <source>
        <dbReference type="SMART" id="SM01007"/>
    </source>
</evidence>
<dbReference type="InterPro" id="IPR001303">
    <property type="entry name" value="Aldolase_II/adducin_N"/>
</dbReference>
<dbReference type="Proteomes" id="UP001620409">
    <property type="component" value="Unassembled WGS sequence"/>
</dbReference>
<name>A0ABW8IIU5_9GAMM</name>
<comment type="caution">
    <text evidence="2">The sequence shown here is derived from an EMBL/GenBank/DDBJ whole genome shotgun (WGS) entry which is preliminary data.</text>
</comment>
<evidence type="ECO:0000313" key="2">
    <source>
        <dbReference type="EMBL" id="MFK2855093.1"/>
    </source>
</evidence>
<feature type="domain" description="Class II aldolase/adducin N-terminal" evidence="1">
    <location>
        <begin position="5"/>
        <end position="164"/>
    </location>
</feature>